<keyword evidence="2" id="KW-1185">Reference proteome</keyword>
<dbReference type="InterPro" id="IPR016181">
    <property type="entry name" value="Acyl_CoA_acyltransferase"/>
</dbReference>
<dbReference type="EMBL" id="CP034562">
    <property type="protein sequence ID" value="AZQ62282.1"/>
    <property type="molecule type" value="Genomic_DNA"/>
</dbReference>
<dbReference type="RefSeq" id="WP_126613630.1">
    <property type="nucleotide sequence ID" value="NZ_CP034562.1"/>
</dbReference>
<gene>
    <name evidence="1" type="ORF">EI427_08535</name>
</gene>
<dbReference type="AlphaFoldDB" id="A0A3Q9FQA3"/>
<dbReference type="KEGG" id="fll:EI427_08535"/>
<evidence type="ECO:0000313" key="2">
    <source>
        <dbReference type="Proteomes" id="UP000267268"/>
    </source>
</evidence>
<dbReference type="PANTHER" id="PTHR41368:SF1">
    <property type="entry name" value="PROTEIN YGHO"/>
    <property type="match status" value="1"/>
</dbReference>
<evidence type="ECO:0008006" key="3">
    <source>
        <dbReference type="Google" id="ProtNLM"/>
    </source>
</evidence>
<evidence type="ECO:0000313" key="1">
    <source>
        <dbReference type="EMBL" id="AZQ62282.1"/>
    </source>
</evidence>
<dbReference type="Proteomes" id="UP000267268">
    <property type="component" value="Chromosome 1"/>
</dbReference>
<dbReference type="OrthoDB" id="9806005at2"/>
<dbReference type="PANTHER" id="PTHR41368">
    <property type="entry name" value="PROTEIN YGHO"/>
    <property type="match status" value="1"/>
</dbReference>
<proteinExistence type="predicted"/>
<name>A0A3Q9FQA3_9BACT</name>
<dbReference type="SUPFAM" id="SSF55729">
    <property type="entry name" value="Acyl-CoA N-acyltransferases (Nat)"/>
    <property type="match status" value="1"/>
</dbReference>
<reference evidence="1 2" key="1">
    <citation type="submission" date="2018-12" db="EMBL/GenBank/DDBJ databases">
        <title>Flammeovirga pectinis sp. nov., isolated from the gut of the Korean scallop, Patinopecten yessoensis.</title>
        <authorList>
            <person name="Bae J.-W."/>
            <person name="Jeong Y.-S."/>
            <person name="Kang W."/>
        </authorList>
    </citation>
    <scope>NUCLEOTIDE SEQUENCE [LARGE SCALE GENOMIC DNA]</scope>
    <source>
        <strain evidence="1 2">L12M1</strain>
    </source>
</reference>
<accession>A0A3Q9FQA3</accession>
<dbReference type="InterPro" id="IPR039968">
    <property type="entry name" value="BcerS-like"/>
</dbReference>
<protein>
    <recommendedName>
        <fullName evidence="3">N-acetyltransferase domain-containing protein</fullName>
    </recommendedName>
</protein>
<dbReference type="Gene3D" id="3.40.630.30">
    <property type="match status" value="1"/>
</dbReference>
<sequence>MSIEIREVENKKEQKQFVDVQFKIYKGNEFWVPPIKKDELTIFDQNNPFKKFCDTQYWIAYKDNEPVGRIGAIINKKYNEKEGKENVRFTRLEFIDDREVVQKLLETAEKWGKDRGMTGIVGPLGFTNIDHQGMMVEGFDHLPSVASEYHLPYYKDHLEALGYDKLVDWIEFRLTMDQAIIDKGARGAALLMKRTKTKMISFNSSKELLEYADRIFNLLGEAFKDLYSVIEFDADMIEYYKKKFLKMISPKYVKVLVSEEDGEMMGFVIGLPSLSKALQKANGSIWPFGWYHIYKALNNNDTCDMLLTAATPKLQRLGGGVMLVGELQKTMAENGIKYLETTGMFETNQKAIQNWKNYDHIQHKRKRCFTKAL</sequence>
<organism evidence="1 2">
    <name type="scientific">Flammeovirga pectinis</name>
    <dbReference type="NCBI Taxonomy" id="2494373"/>
    <lineage>
        <taxon>Bacteria</taxon>
        <taxon>Pseudomonadati</taxon>
        <taxon>Bacteroidota</taxon>
        <taxon>Cytophagia</taxon>
        <taxon>Cytophagales</taxon>
        <taxon>Flammeovirgaceae</taxon>
        <taxon>Flammeovirga</taxon>
    </lineage>
</organism>